<sequence length="82" mass="9586">MNTPYQYQVDYQQPSGWTVLKGKSISSIPEHYFLSKDENGNIKVVLYFDNKKPAMSKDLLVIKNKYIRRWAHSIHAPSKNND</sequence>
<dbReference type="EMBL" id="MKGQ01000007">
    <property type="protein sequence ID" value="OKP03955.1"/>
    <property type="molecule type" value="Genomic_DNA"/>
</dbReference>
<comment type="caution">
    <text evidence="1">The sequence shown here is derived from an EMBL/GenBank/DDBJ whole genome shotgun (WGS) entry which is preliminary data.</text>
</comment>
<evidence type="ECO:0000313" key="1">
    <source>
        <dbReference type="EMBL" id="OKP03955.1"/>
    </source>
</evidence>
<evidence type="ECO:0000313" key="2">
    <source>
        <dbReference type="Proteomes" id="UP000186268"/>
    </source>
</evidence>
<protein>
    <submittedName>
        <fullName evidence="1">Uncharacterized protein</fullName>
    </submittedName>
</protein>
<organism evidence="1 2">
    <name type="scientific">Xenorhabdus eapokensis</name>
    <dbReference type="NCBI Taxonomy" id="1873482"/>
    <lineage>
        <taxon>Bacteria</taxon>
        <taxon>Pseudomonadati</taxon>
        <taxon>Pseudomonadota</taxon>
        <taxon>Gammaproteobacteria</taxon>
        <taxon>Enterobacterales</taxon>
        <taxon>Morganellaceae</taxon>
        <taxon>Xenorhabdus</taxon>
    </lineage>
</organism>
<proteinExistence type="predicted"/>
<name>A0A1Q5TUP3_9GAMM</name>
<dbReference type="AlphaFoldDB" id="A0A1Q5TUP3"/>
<keyword evidence="2" id="KW-1185">Reference proteome</keyword>
<reference evidence="1 2" key="1">
    <citation type="submission" date="2016-09" db="EMBL/GenBank/DDBJ databases">
        <title>Xenorhabdus thuongxuanensis sp. nov. and Xenorhabdus eapokensis sp. nov., isolated from Steinernema species.</title>
        <authorList>
            <person name="Kaempfer P."/>
            <person name="Tobias N.J."/>
            <person name="Phan Ke L."/>
            <person name="Bode H.B."/>
            <person name="Glaeser S.P."/>
        </authorList>
    </citation>
    <scope>NUCLEOTIDE SEQUENCE [LARGE SCALE GENOMIC DNA]</scope>
    <source>
        <strain evidence="1 2">DL20</strain>
    </source>
</reference>
<accession>A0A1Q5TUP3</accession>
<dbReference type="Proteomes" id="UP000186268">
    <property type="component" value="Unassembled WGS sequence"/>
</dbReference>
<gene>
    <name evidence="1" type="ORF">Xedl_01474</name>
</gene>